<evidence type="ECO:0000313" key="2">
    <source>
        <dbReference type="EMBL" id="KAF4087594.1"/>
    </source>
</evidence>
<keyword evidence="3" id="KW-1185">Reference proteome</keyword>
<comment type="caution">
    <text evidence="2">The sequence shown here is derived from an EMBL/GenBank/DDBJ whole genome shotgun (WGS) entry which is preliminary data.</text>
</comment>
<evidence type="ECO:0000256" key="1">
    <source>
        <dbReference type="SAM" id="Phobius"/>
    </source>
</evidence>
<protein>
    <submittedName>
        <fullName evidence="2">Uncharacterized protein</fullName>
    </submittedName>
</protein>
<proteinExistence type="predicted"/>
<feature type="transmembrane region" description="Helical" evidence="1">
    <location>
        <begin position="12"/>
        <end position="34"/>
    </location>
</feature>
<organism evidence="2 3">
    <name type="scientific">Ameiurus melas</name>
    <name type="common">Black bullhead</name>
    <name type="synonym">Silurus melas</name>
    <dbReference type="NCBI Taxonomy" id="219545"/>
    <lineage>
        <taxon>Eukaryota</taxon>
        <taxon>Metazoa</taxon>
        <taxon>Chordata</taxon>
        <taxon>Craniata</taxon>
        <taxon>Vertebrata</taxon>
        <taxon>Euteleostomi</taxon>
        <taxon>Actinopterygii</taxon>
        <taxon>Neopterygii</taxon>
        <taxon>Teleostei</taxon>
        <taxon>Ostariophysi</taxon>
        <taxon>Siluriformes</taxon>
        <taxon>Ictaluridae</taxon>
        <taxon>Ameiurus</taxon>
    </lineage>
</organism>
<keyword evidence="1" id="KW-0472">Membrane</keyword>
<reference evidence="2 3" key="1">
    <citation type="submission" date="2020-02" db="EMBL/GenBank/DDBJ databases">
        <title>A chromosome-scale genome assembly of the black bullhead catfish (Ameiurus melas).</title>
        <authorList>
            <person name="Wen M."/>
            <person name="Zham M."/>
            <person name="Cabau C."/>
            <person name="Klopp C."/>
            <person name="Donnadieu C."/>
            <person name="Roques C."/>
            <person name="Bouchez O."/>
            <person name="Lampietro C."/>
            <person name="Jouanno E."/>
            <person name="Herpin A."/>
            <person name="Louis A."/>
            <person name="Berthelot C."/>
            <person name="Parey E."/>
            <person name="Roest-Crollius H."/>
            <person name="Braasch I."/>
            <person name="Postlethwait J."/>
            <person name="Robinson-Rechavi M."/>
            <person name="Echchiki A."/>
            <person name="Begum T."/>
            <person name="Montfort J."/>
            <person name="Schartl M."/>
            <person name="Bobe J."/>
            <person name="Guiguen Y."/>
        </authorList>
    </citation>
    <scope>NUCLEOTIDE SEQUENCE [LARGE SCALE GENOMIC DNA]</scope>
    <source>
        <strain evidence="2">M_S1</strain>
        <tissue evidence="2">Blood</tissue>
    </source>
</reference>
<gene>
    <name evidence="2" type="ORF">AMELA_G00072430</name>
</gene>
<accession>A0A7J6AXL6</accession>
<name>A0A7J6AXL6_AMEME</name>
<keyword evidence="1" id="KW-0812">Transmembrane</keyword>
<dbReference type="EMBL" id="JAAGNN010000006">
    <property type="protein sequence ID" value="KAF4087594.1"/>
    <property type="molecule type" value="Genomic_DNA"/>
</dbReference>
<evidence type="ECO:0000313" key="3">
    <source>
        <dbReference type="Proteomes" id="UP000593565"/>
    </source>
</evidence>
<dbReference type="Proteomes" id="UP000593565">
    <property type="component" value="Unassembled WGS sequence"/>
</dbReference>
<keyword evidence="1" id="KW-1133">Transmembrane helix</keyword>
<sequence>MCVLTPLYRQTLCLTLPPAIGLMMTWPCLPWALITLPLSHLPVLSTLPRVLQLAISRPQDVPILTFTFRFLTHRLQTH</sequence>
<dbReference type="AlphaFoldDB" id="A0A7J6AXL6"/>